<accession>A0A3G6TBT9</accession>
<dbReference type="EMBL" id="CP033932">
    <property type="protein sequence ID" value="AZB26715.1"/>
    <property type="molecule type" value="Genomic_DNA"/>
</dbReference>
<organism evidence="1 2">
    <name type="scientific">Chryseobacterium bernardetii</name>
    <dbReference type="NCBI Taxonomy" id="1241978"/>
    <lineage>
        <taxon>Bacteria</taxon>
        <taxon>Pseudomonadati</taxon>
        <taxon>Bacteroidota</taxon>
        <taxon>Flavobacteriia</taxon>
        <taxon>Flavobacteriales</taxon>
        <taxon>Weeksellaceae</taxon>
        <taxon>Chryseobacterium group</taxon>
        <taxon>Chryseobacterium</taxon>
    </lineage>
</organism>
<gene>
    <name evidence="1" type="ORF">EG339_20050</name>
</gene>
<dbReference type="Proteomes" id="UP000271193">
    <property type="component" value="Chromosome"/>
</dbReference>
<evidence type="ECO:0000313" key="2">
    <source>
        <dbReference type="Proteomes" id="UP000271193"/>
    </source>
</evidence>
<dbReference type="AlphaFoldDB" id="A0A3G6TBT9"/>
<sequence length="168" mass="18730">MIILVLTNCYIILSRLLNLVKRLSRKKLNIIYLQDFLIIKKLFTVKFIINMKRFLSIIFITAASYLSAQTGINTDDPKATLDITAKKEALKIDGLLPPRLTLAELTAKGNTLYGAAQDGAIIYITTISGGGDTQGQREYIVSKGLYLFDAEAANNEGRWMCLYCFAPI</sequence>
<name>A0A3G6TBT9_9FLAO</name>
<reference evidence="2" key="1">
    <citation type="submission" date="2018-11" db="EMBL/GenBank/DDBJ databases">
        <title>Proposal to divide the Flavobacteriaceae and reorganize its genera based on Amino Acid Identity values calculated from whole genome sequences.</title>
        <authorList>
            <person name="Nicholson A.C."/>
            <person name="Gulvik C.A."/>
            <person name="Whitney A.M."/>
            <person name="Humrighouse B.W."/>
            <person name="Bell M."/>
            <person name="Holmes B."/>
            <person name="Steigerwalt A.G."/>
            <person name="Villarma A."/>
            <person name="Sheth M."/>
            <person name="Batra D."/>
            <person name="Pryor J."/>
            <person name="Bernardet J.-F."/>
            <person name="Hugo C."/>
            <person name="Kampfer P."/>
            <person name="Newman J."/>
            <person name="McQuiston J.R."/>
        </authorList>
    </citation>
    <scope>NUCLEOTIDE SEQUENCE [LARGE SCALE GENOMIC DNA]</scope>
    <source>
        <strain evidence="2">G0229</strain>
    </source>
</reference>
<proteinExistence type="predicted"/>
<dbReference type="KEGG" id="cben:EG339_20050"/>
<protein>
    <submittedName>
        <fullName evidence="1">Uncharacterized protein</fullName>
    </submittedName>
</protein>
<evidence type="ECO:0000313" key="1">
    <source>
        <dbReference type="EMBL" id="AZB26715.1"/>
    </source>
</evidence>
<keyword evidence="2" id="KW-1185">Reference proteome</keyword>